<dbReference type="GO" id="GO:0046872">
    <property type="term" value="F:metal ion binding"/>
    <property type="evidence" value="ECO:0007669"/>
    <property type="project" value="UniProtKB-KW"/>
</dbReference>
<evidence type="ECO:0000259" key="8">
    <source>
        <dbReference type="Pfam" id="PF01850"/>
    </source>
</evidence>
<dbReference type="PANTHER" id="PTHR33653">
    <property type="entry name" value="RIBONUCLEASE VAPC2"/>
    <property type="match status" value="1"/>
</dbReference>
<evidence type="ECO:0000256" key="4">
    <source>
        <dbReference type="ARBA" id="ARBA00022723"/>
    </source>
</evidence>
<evidence type="ECO:0000313" key="9">
    <source>
        <dbReference type="EMBL" id="RWX51679.1"/>
    </source>
</evidence>
<evidence type="ECO:0000256" key="1">
    <source>
        <dbReference type="ARBA" id="ARBA00001946"/>
    </source>
</evidence>
<dbReference type="InterPro" id="IPR050556">
    <property type="entry name" value="Type_II_TA_system_RNase"/>
</dbReference>
<dbReference type="Proteomes" id="UP000288892">
    <property type="component" value="Unassembled WGS sequence"/>
</dbReference>
<evidence type="ECO:0000256" key="3">
    <source>
        <dbReference type="ARBA" id="ARBA00022722"/>
    </source>
</evidence>
<dbReference type="GO" id="GO:0016787">
    <property type="term" value="F:hydrolase activity"/>
    <property type="evidence" value="ECO:0007669"/>
    <property type="project" value="UniProtKB-KW"/>
</dbReference>
<dbReference type="SUPFAM" id="SSF88723">
    <property type="entry name" value="PIN domain-like"/>
    <property type="match status" value="1"/>
</dbReference>
<dbReference type="EMBL" id="MTKS01000099">
    <property type="protein sequence ID" value="RWX51679.1"/>
    <property type="molecule type" value="Genomic_DNA"/>
</dbReference>
<dbReference type="Pfam" id="PF01850">
    <property type="entry name" value="PIN"/>
    <property type="match status" value="1"/>
</dbReference>
<dbReference type="InterPro" id="IPR002716">
    <property type="entry name" value="PIN_dom"/>
</dbReference>
<accession>A0A444JF11</accession>
<evidence type="ECO:0000256" key="5">
    <source>
        <dbReference type="ARBA" id="ARBA00022801"/>
    </source>
</evidence>
<sequence length="128" mass="14809">MRAYIDADVLIWHLRGKKQARDFLISLRDQDAYELYTGALQRAEVVFFMRPDEEEATELFLSQFKTEPVDQKLVDAAGALYRKWHPSHGIDVNDAMLAATAIRTGGRIFTLNIKHYPMPEVNVQRAWE</sequence>
<feature type="domain" description="PIN" evidence="8">
    <location>
        <begin position="4"/>
        <end position="112"/>
    </location>
</feature>
<reference evidence="9 10" key="1">
    <citation type="submission" date="2017-01" db="EMBL/GenBank/DDBJ databases">
        <title>The cable genome- insights into the physiology and evolution of filamentous bacteria capable of sulfide oxidation via long distance electron transfer.</title>
        <authorList>
            <person name="Schreiber L."/>
            <person name="Bjerg J.T."/>
            <person name="Boggild A."/>
            <person name="Van De Vossenberg J."/>
            <person name="Meysman F."/>
            <person name="Nielsen L.P."/>
            <person name="Schramm A."/>
            <person name="Kjeldsen K.U."/>
        </authorList>
    </citation>
    <scope>NUCLEOTIDE SEQUENCE [LARGE SCALE GENOMIC DNA]</scope>
    <source>
        <strain evidence="9">A5</strain>
    </source>
</reference>
<keyword evidence="10" id="KW-1185">Reference proteome</keyword>
<keyword evidence="5" id="KW-0378">Hydrolase</keyword>
<evidence type="ECO:0000313" key="10">
    <source>
        <dbReference type="Proteomes" id="UP000288892"/>
    </source>
</evidence>
<dbReference type="InterPro" id="IPR029060">
    <property type="entry name" value="PIN-like_dom_sf"/>
</dbReference>
<protein>
    <recommendedName>
        <fullName evidence="8">PIN domain-containing protein</fullName>
    </recommendedName>
</protein>
<dbReference type="GO" id="GO:0004518">
    <property type="term" value="F:nuclease activity"/>
    <property type="evidence" value="ECO:0007669"/>
    <property type="project" value="UniProtKB-KW"/>
</dbReference>
<dbReference type="AlphaFoldDB" id="A0A444JF11"/>
<keyword evidence="6" id="KW-0460">Magnesium</keyword>
<comment type="caution">
    <text evidence="9">The sequence shown here is derived from an EMBL/GenBank/DDBJ whole genome shotgun (WGS) entry which is preliminary data.</text>
</comment>
<evidence type="ECO:0000256" key="7">
    <source>
        <dbReference type="ARBA" id="ARBA00038093"/>
    </source>
</evidence>
<keyword evidence="4" id="KW-0479">Metal-binding</keyword>
<comment type="cofactor">
    <cofactor evidence="1">
        <name>Mg(2+)</name>
        <dbReference type="ChEBI" id="CHEBI:18420"/>
    </cofactor>
</comment>
<dbReference type="PANTHER" id="PTHR33653:SF1">
    <property type="entry name" value="RIBONUCLEASE VAPC2"/>
    <property type="match status" value="1"/>
</dbReference>
<comment type="similarity">
    <text evidence="7">Belongs to the PINc/VapC protein family.</text>
</comment>
<name>A0A444JF11_9BACT</name>
<gene>
    <name evidence="9" type="ORF">VU01_10997</name>
</gene>
<organism evidence="9 10">
    <name type="scientific">Candidatus Electrothrix marina</name>
    <dbReference type="NCBI Taxonomy" id="1859130"/>
    <lineage>
        <taxon>Bacteria</taxon>
        <taxon>Pseudomonadati</taxon>
        <taxon>Thermodesulfobacteriota</taxon>
        <taxon>Desulfobulbia</taxon>
        <taxon>Desulfobulbales</taxon>
        <taxon>Desulfobulbaceae</taxon>
        <taxon>Candidatus Electrothrix</taxon>
    </lineage>
</organism>
<evidence type="ECO:0000256" key="2">
    <source>
        <dbReference type="ARBA" id="ARBA00022649"/>
    </source>
</evidence>
<dbReference type="CDD" id="cd18741">
    <property type="entry name" value="PIN_VapC4-5_FitB-like"/>
    <property type="match status" value="1"/>
</dbReference>
<proteinExistence type="inferred from homology"/>
<keyword evidence="2" id="KW-1277">Toxin-antitoxin system</keyword>
<dbReference type="Gene3D" id="3.40.50.1010">
    <property type="entry name" value="5'-nuclease"/>
    <property type="match status" value="1"/>
</dbReference>
<keyword evidence="3" id="KW-0540">Nuclease</keyword>
<evidence type="ECO:0000256" key="6">
    <source>
        <dbReference type="ARBA" id="ARBA00022842"/>
    </source>
</evidence>